<feature type="transmembrane region" description="Helical" evidence="6">
    <location>
        <begin position="32"/>
        <end position="49"/>
    </location>
</feature>
<dbReference type="NCBIfam" id="TIGR00360">
    <property type="entry name" value="ComEC_N-term"/>
    <property type="match status" value="1"/>
</dbReference>
<feature type="transmembrane region" description="Helical" evidence="6">
    <location>
        <begin position="385"/>
        <end position="407"/>
    </location>
</feature>
<feature type="transmembrane region" description="Helical" evidence="6">
    <location>
        <begin position="478"/>
        <end position="499"/>
    </location>
</feature>
<keyword evidence="5 6" id="KW-0472">Membrane</keyword>
<feature type="domain" description="ComEC/Rec2-related protein" evidence="7">
    <location>
        <begin position="231"/>
        <end position="495"/>
    </location>
</feature>
<accession>A0A2W7IAD4</accession>
<dbReference type="AlphaFoldDB" id="A0A2W7IAD4"/>
<dbReference type="Proteomes" id="UP000249542">
    <property type="component" value="Unassembled WGS sequence"/>
</dbReference>
<feature type="transmembrane region" description="Helical" evidence="6">
    <location>
        <begin position="6"/>
        <end position="25"/>
    </location>
</feature>
<dbReference type="GO" id="GO:0005886">
    <property type="term" value="C:plasma membrane"/>
    <property type="evidence" value="ECO:0007669"/>
    <property type="project" value="UniProtKB-SubCell"/>
</dbReference>
<gene>
    <name evidence="9" type="ORF">LX95_00192</name>
</gene>
<organism evidence="9 10">
    <name type="scientific">Mesonia algae</name>
    <dbReference type="NCBI Taxonomy" id="213248"/>
    <lineage>
        <taxon>Bacteria</taxon>
        <taxon>Pseudomonadati</taxon>
        <taxon>Bacteroidota</taxon>
        <taxon>Flavobacteriia</taxon>
        <taxon>Flavobacteriales</taxon>
        <taxon>Flavobacteriaceae</taxon>
        <taxon>Mesonia</taxon>
    </lineage>
</organism>
<dbReference type="RefSeq" id="WP_111539552.1">
    <property type="nucleotide sequence ID" value="NZ_QKYV01000001.1"/>
</dbReference>
<evidence type="ECO:0000256" key="2">
    <source>
        <dbReference type="ARBA" id="ARBA00022475"/>
    </source>
</evidence>
<evidence type="ECO:0000256" key="1">
    <source>
        <dbReference type="ARBA" id="ARBA00004651"/>
    </source>
</evidence>
<evidence type="ECO:0000256" key="4">
    <source>
        <dbReference type="ARBA" id="ARBA00022989"/>
    </source>
</evidence>
<reference evidence="9 10" key="1">
    <citation type="submission" date="2018-06" db="EMBL/GenBank/DDBJ databases">
        <title>Genomic Encyclopedia of Archaeal and Bacterial Type Strains, Phase II (KMG-II): from individual species to whole genera.</title>
        <authorList>
            <person name="Goeker M."/>
        </authorList>
    </citation>
    <scope>NUCLEOTIDE SEQUENCE [LARGE SCALE GENOMIC DNA]</scope>
    <source>
        <strain evidence="9 10">DSM 15361</strain>
    </source>
</reference>
<comment type="caution">
    <text evidence="9">The sequence shown here is derived from an EMBL/GenBank/DDBJ whole genome shotgun (WGS) entry which is preliminary data.</text>
</comment>
<feature type="transmembrane region" description="Helical" evidence="6">
    <location>
        <begin position="447"/>
        <end position="466"/>
    </location>
</feature>
<feature type="transmembrane region" description="Helical" evidence="6">
    <location>
        <begin position="505"/>
        <end position="522"/>
    </location>
</feature>
<evidence type="ECO:0000259" key="8">
    <source>
        <dbReference type="Pfam" id="PF13567"/>
    </source>
</evidence>
<proteinExistence type="predicted"/>
<evidence type="ECO:0000256" key="6">
    <source>
        <dbReference type="SAM" id="Phobius"/>
    </source>
</evidence>
<dbReference type="Pfam" id="PF13567">
    <property type="entry name" value="DUF4131"/>
    <property type="match status" value="1"/>
</dbReference>
<dbReference type="PANTHER" id="PTHR30619">
    <property type="entry name" value="DNA INTERNALIZATION/COMPETENCE PROTEIN COMEC/REC2"/>
    <property type="match status" value="1"/>
</dbReference>
<dbReference type="PANTHER" id="PTHR30619:SF1">
    <property type="entry name" value="RECOMBINATION PROTEIN 2"/>
    <property type="match status" value="1"/>
</dbReference>
<keyword evidence="4 6" id="KW-1133">Transmembrane helix</keyword>
<evidence type="ECO:0000256" key="3">
    <source>
        <dbReference type="ARBA" id="ARBA00022692"/>
    </source>
</evidence>
<evidence type="ECO:0000313" key="10">
    <source>
        <dbReference type="Proteomes" id="UP000249542"/>
    </source>
</evidence>
<feature type="transmembrane region" description="Helical" evidence="6">
    <location>
        <begin position="336"/>
        <end position="365"/>
    </location>
</feature>
<feature type="transmembrane region" description="Helical" evidence="6">
    <location>
        <begin position="252"/>
        <end position="273"/>
    </location>
</feature>
<evidence type="ECO:0000259" key="7">
    <source>
        <dbReference type="Pfam" id="PF03772"/>
    </source>
</evidence>
<feature type="transmembrane region" description="Helical" evidence="6">
    <location>
        <begin position="285"/>
        <end position="301"/>
    </location>
</feature>
<dbReference type="InterPro" id="IPR025405">
    <property type="entry name" value="DUF4131"/>
</dbReference>
<dbReference type="InterPro" id="IPR004477">
    <property type="entry name" value="ComEC_N"/>
</dbReference>
<keyword evidence="10" id="KW-1185">Reference proteome</keyword>
<dbReference type="Pfam" id="PF03772">
    <property type="entry name" value="Competence"/>
    <property type="match status" value="1"/>
</dbReference>
<comment type="subcellular location">
    <subcellularLocation>
        <location evidence="1">Cell membrane</location>
        <topology evidence="1">Multi-pass membrane protein</topology>
    </subcellularLocation>
</comment>
<feature type="transmembrane region" description="Helical" evidence="6">
    <location>
        <begin position="419"/>
        <end position="441"/>
    </location>
</feature>
<evidence type="ECO:0000256" key="5">
    <source>
        <dbReference type="ARBA" id="ARBA00023136"/>
    </source>
</evidence>
<feature type="domain" description="DUF4131" evidence="8">
    <location>
        <begin position="27"/>
        <end position="186"/>
    </location>
</feature>
<feature type="transmembrane region" description="Helical" evidence="6">
    <location>
        <begin position="61"/>
        <end position="81"/>
    </location>
</feature>
<dbReference type="InterPro" id="IPR052159">
    <property type="entry name" value="Competence_DNA_uptake"/>
</dbReference>
<protein>
    <submittedName>
        <fullName evidence="9">Competence protein ComEC</fullName>
    </submittedName>
</protein>
<keyword evidence="2" id="KW-1003">Cell membrane</keyword>
<evidence type="ECO:0000313" key="9">
    <source>
        <dbReference type="EMBL" id="PZW43866.1"/>
    </source>
</evidence>
<keyword evidence="3 6" id="KW-0812">Transmembrane</keyword>
<sequence>MKLLNLPLVLICISLILGILLGLYFPLPQESLLFVSLVATVILGVAYFYTKRLFTQPYTFISIAFICFLALGMMISSAHIFQNHSIDSSLFHEQSSIQLRIIKSLKPNAYTHNYTAEVIPGNRKSKPFEILLTEFHGDSLTPHLHTGDRVFIKKRISLVNEPKIPHQFNYRNYLKHQHVYGKIIFKRDEMVTIHSQEFSWRQISIDLKEKIRANLYASGFQLNQVAFIESLVLGKKDLLSKNIYNDFSKAGVLHILAVSGLHVGFILLILQFLFKPLSYHKTGRIVSSICIVVILWGYAFIVGFTPSITRAVTMFSFIAFAHTFKRESSSLNMLFLSAVALLIYDPCYIFHIGFQLSYAAVFSIITLYPILNRQLYFKYWLPRKIWGICCVTLTAQLGVFPLSLFYFHQIPGLFLLSNLLLIPFIFLVLTACILCISWSFIAPIPEFARVVFEYIIEAVLNFVHFIASQNQFIIERVYFSQSMLYFSLIALLLLVFYVYQRKWRYLWLLSLSLLIIEGLYISEIYSLRKQERFYIFHQNKKNILGLQTNKQLAFITSDSLLLKPFEGLLIQDNLKHVNFKTTIKNYYNVFHKSIFIIDSTAVYNIKELNSVDYLVLMNSPKVNLDRVVDKLQPKYIIADGSNYYSYLKRWEETAIKKKIPFHHTGKKGTFVIDN</sequence>
<dbReference type="EMBL" id="QKYV01000001">
    <property type="protein sequence ID" value="PZW43866.1"/>
    <property type="molecule type" value="Genomic_DNA"/>
</dbReference>
<name>A0A2W7IAD4_9FLAO</name>